<evidence type="ECO:0000256" key="6">
    <source>
        <dbReference type="ARBA" id="ARBA00022989"/>
    </source>
</evidence>
<reference evidence="12" key="1">
    <citation type="submission" date="2015-09" db="EMBL/GenBank/DDBJ databases">
        <title>Draft Genome Sequences of Two Novel Amoeba-resistant Intranuclear Bacteria, Candidatus Berkiella cookevillensis and Candidatus Berkiella aquae.</title>
        <authorList>
            <person name="Mehari Y.T."/>
            <person name="Arivett B.A."/>
            <person name="Farone A.L."/>
            <person name="Gunderson J.H."/>
            <person name="Farone M.B."/>
        </authorList>
    </citation>
    <scope>NUCLEOTIDE SEQUENCE [LARGE SCALE GENOMIC DNA]</scope>
    <source>
        <strain evidence="12">HT99</strain>
    </source>
</reference>
<evidence type="ECO:0000256" key="7">
    <source>
        <dbReference type="ARBA" id="ARBA00023136"/>
    </source>
</evidence>
<feature type="transmembrane region" description="Helical" evidence="10">
    <location>
        <begin position="64"/>
        <end position="88"/>
    </location>
</feature>
<feature type="compositionally biased region" description="Basic and acidic residues" evidence="9">
    <location>
        <begin position="580"/>
        <end position="591"/>
    </location>
</feature>
<dbReference type="GO" id="GO:0005524">
    <property type="term" value="F:ATP binding"/>
    <property type="evidence" value="ECO:0007669"/>
    <property type="project" value="UniProtKB-KW"/>
</dbReference>
<dbReference type="InterPro" id="IPR050835">
    <property type="entry name" value="ABC_transporter_sub-D"/>
</dbReference>
<dbReference type="InterPro" id="IPR003593">
    <property type="entry name" value="AAA+_ATPase"/>
</dbReference>
<feature type="transmembrane region" description="Helical" evidence="10">
    <location>
        <begin position="21"/>
        <end position="44"/>
    </location>
</feature>
<comment type="subcellular location">
    <subcellularLocation>
        <location evidence="1">Cell membrane</location>
        <topology evidence="1">Multi-pass membrane protein</topology>
    </subcellularLocation>
</comment>
<keyword evidence="14" id="KW-1185">Reference proteome</keyword>
<evidence type="ECO:0000313" key="14">
    <source>
        <dbReference type="Proteomes" id="UP000051497"/>
    </source>
</evidence>
<dbReference type="AlphaFoldDB" id="A0A0Q9YKG3"/>
<evidence type="ECO:0000256" key="5">
    <source>
        <dbReference type="ARBA" id="ARBA00022840"/>
    </source>
</evidence>
<dbReference type="GO" id="GO:0140359">
    <property type="term" value="F:ABC-type transporter activity"/>
    <property type="evidence" value="ECO:0007669"/>
    <property type="project" value="InterPro"/>
</dbReference>
<dbReference type="InterPro" id="IPR003439">
    <property type="entry name" value="ABC_transporter-like_ATP-bd"/>
</dbReference>
<protein>
    <submittedName>
        <fullName evidence="13">ATP-binding cassette domain-containing protein</fullName>
    </submittedName>
    <submittedName>
        <fullName evidence="12">Vitamin B12 transport ATP-binding protein BacA</fullName>
    </submittedName>
</protein>
<evidence type="ECO:0000313" key="12">
    <source>
        <dbReference type="EMBL" id="KRG21211.1"/>
    </source>
</evidence>
<dbReference type="Pfam" id="PF00005">
    <property type="entry name" value="ABC_tran"/>
    <property type="match status" value="1"/>
</dbReference>
<reference evidence="13" key="3">
    <citation type="submission" date="2021-06" db="EMBL/GenBank/DDBJ databases">
        <title>Genomic Description and Analysis of Intracellular Bacteria, Candidatus Berkiella cookevillensis and Candidatus Berkiella aquae.</title>
        <authorList>
            <person name="Kidane D.T."/>
            <person name="Mehari Y.T."/>
            <person name="Rice F.C."/>
            <person name="Arivett B.A."/>
            <person name="Farone A.L."/>
            <person name="Berk S.G."/>
            <person name="Farone M.B."/>
        </authorList>
    </citation>
    <scope>NUCLEOTIDE SEQUENCE</scope>
    <source>
        <strain evidence="13">HT99</strain>
    </source>
</reference>
<evidence type="ECO:0000256" key="2">
    <source>
        <dbReference type="ARBA" id="ARBA00022448"/>
    </source>
</evidence>
<dbReference type="PROSITE" id="PS50893">
    <property type="entry name" value="ABC_TRANSPORTER_2"/>
    <property type="match status" value="1"/>
</dbReference>
<feature type="coiled-coil region" evidence="8">
    <location>
        <begin position="213"/>
        <end position="257"/>
    </location>
</feature>
<keyword evidence="3 10" id="KW-0812">Transmembrane</keyword>
<proteinExistence type="predicted"/>
<dbReference type="SUPFAM" id="SSF90123">
    <property type="entry name" value="ABC transporter transmembrane region"/>
    <property type="match status" value="1"/>
</dbReference>
<dbReference type="SUPFAM" id="SSF52540">
    <property type="entry name" value="P-loop containing nucleoside triphosphate hydrolases"/>
    <property type="match status" value="1"/>
</dbReference>
<dbReference type="PANTHER" id="PTHR11384">
    <property type="entry name" value="ATP-BINDING CASSETTE, SUB-FAMILY D MEMBER"/>
    <property type="match status" value="1"/>
</dbReference>
<sequence>MALQSIRTAYQPFFTFNKKDFWQWFYAGLLIAGNASQAALLILINSSFNQFFGVLGLPAITYYAFFRAIMPLVISVCIYTLTAALNAFTVDKLTTHLDDLLTKHYVGRWIKSKAYFGVNFLPKPKVPNAAPVLGKAVQESNRLVVMLGDSYLNTFFSFLVGLYGLWQLSMPLTLQISTFAFVIPGYMAIAAIAYSLLNNYVITKIGKNLRRATEQKHDNLNELEATLHHIEKNAEGIELLRASNKEESNVIKILERNALYKATLSRLQSAFAFCTAMNEQLRFFIGFLLSVPQIVAKAISIDNVLIISDYFARVIGFFTWRHDYYQDVTTLEVLAGKICDLENQMQEWDVIDKECKLTTQQGKILSFSNICIHKPDGNNLLSQKQFAFKNAQITMIQGPSGVGKSTLFRTLAGLWPYVEGKITLPENQSNMHIVAQKPYFPMHVSLYEAILYPTTATITQEQRKKMDALMKEFQLTHLLTNAEKTKDWSKTLSGGEAQRIALIRAILKAPKLLLMDEPFSALDGKARQMSERLLKKCLPKATIIYIDHEVLEEKVNSTHKNRMFDNRVIFDKQKLTEQKKASATQEVEKGTRRTTRRSVR</sequence>
<evidence type="ECO:0000256" key="1">
    <source>
        <dbReference type="ARBA" id="ARBA00004651"/>
    </source>
</evidence>
<keyword evidence="5 12" id="KW-0067">ATP-binding</keyword>
<keyword evidence="6 10" id="KW-1133">Transmembrane helix</keyword>
<dbReference type="PANTHER" id="PTHR11384:SF59">
    <property type="entry name" value="LYSOSOMAL COBALAMIN TRANSPORTER ABCD4"/>
    <property type="match status" value="1"/>
</dbReference>
<dbReference type="GO" id="GO:0005886">
    <property type="term" value="C:plasma membrane"/>
    <property type="evidence" value="ECO:0007669"/>
    <property type="project" value="UniProtKB-SubCell"/>
</dbReference>
<evidence type="ECO:0000256" key="8">
    <source>
        <dbReference type="SAM" id="Coils"/>
    </source>
</evidence>
<dbReference type="InterPro" id="IPR036640">
    <property type="entry name" value="ABC1_TM_sf"/>
</dbReference>
<dbReference type="PROSITE" id="PS00211">
    <property type="entry name" value="ABC_TRANSPORTER_1"/>
    <property type="match status" value="1"/>
</dbReference>
<dbReference type="EMBL" id="LKAJ02000001">
    <property type="protein sequence ID" value="MCS5711122.1"/>
    <property type="molecule type" value="Genomic_DNA"/>
</dbReference>
<evidence type="ECO:0000256" key="9">
    <source>
        <dbReference type="SAM" id="MobiDB-lite"/>
    </source>
</evidence>
<dbReference type="GO" id="GO:0016887">
    <property type="term" value="F:ATP hydrolysis activity"/>
    <property type="evidence" value="ECO:0007669"/>
    <property type="project" value="InterPro"/>
</dbReference>
<dbReference type="InterPro" id="IPR027417">
    <property type="entry name" value="P-loop_NTPase"/>
</dbReference>
<feature type="region of interest" description="Disordered" evidence="9">
    <location>
        <begin position="580"/>
        <end position="600"/>
    </location>
</feature>
<evidence type="ECO:0000256" key="4">
    <source>
        <dbReference type="ARBA" id="ARBA00022741"/>
    </source>
</evidence>
<keyword evidence="8" id="KW-0175">Coiled coil</keyword>
<dbReference type="Proteomes" id="UP000051497">
    <property type="component" value="Unassembled WGS sequence"/>
</dbReference>
<reference evidence="13" key="2">
    <citation type="journal article" date="2016" name="Genome Announc.">
        <title>Draft Genome Sequences of Two Novel Amoeba-Resistant Intranuclear Bacteria, 'Candidatus Berkiella cookevillensis' and 'Candidatus Berkiella aquae'.</title>
        <authorList>
            <person name="Mehari Y.T."/>
            <person name="Arivett B.A."/>
            <person name="Farone A.L."/>
            <person name="Gunderson J.H."/>
            <person name="Farone M.B."/>
        </authorList>
    </citation>
    <scope>NUCLEOTIDE SEQUENCE</scope>
    <source>
        <strain evidence="13">HT99</strain>
    </source>
</reference>
<dbReference type="Gene3D" id="3.40.50.300">
    <property type="entry name" value="P-loop containing nucleotide triphosphate hydrolases"/>
    <property type="match status" value="1"/>
</dbReference>
<evidence type="ECO:0000256" key="3">
    <source>
        <dbReference type="ARBA" id="ARBA00022692"/>
    </source>
</evidence>
<dbReference type="EMBL" id="LKAJ01000006">
    <property type="protein sequence ID" value="KRG21211.1"/>
    <property type="molecule type" value="Genomic_DNA"/>
</dbReference>
<dbReference type="RefSeq" id="WP_075066387.1">
    <property type="nucleotide sequence ID" value="NZ_LKAJ02000001.1"/>
</dbReference>
<dbReference type="Gene3D" id="1.20.1560.10">
    <property type="entry name" value="ABC transporter type 1, transmembrane domain"/>
    <property type="match status" value="1"/>
</dbReference>
<dbReference type="OrthoDB" id="9810134at2"/>
<dbReference type="Pfam" id="PF06472">
    <property type="entry name" value="ABC_membrane_2"/>
    <property type="match status" value="1"/>
</dbReference>
<dbReference type="SMART" id="SM00382">
    <property type="entry name" value="AAA"/>
    <property type="match status" value="1"/>
</dbReference>
<evidence type="ECO:0000313" key="13">
    <source>
        <dbReference type="EMBL" id="MCS5711122.1"/>
    </source>
</evidence>
<keyword evidence="7 10" id="KW-0472">Membrane</keyword>
<keyword evidence="2" id="KW-0813">Transport</keyword>
<accession>A0A0Q9YKG3</accession>
<dbReference type="STRING" id="295108.HT99x_01767"/>
<organism evidence="12">
    <name type="scientific">Candidatus Berkiella aquae</name>
    <dbReference type="NCBI Taxonomy" id="295108"/>
    <lineage>
        <taxon>Bacteria</taxon>
        <taxon>Pseudomonadati</taxon>
        <taxon>Pseudomonadota</taxon>
        <taxon>Gammaproteobacteria</taxon>
        <taxon>Candidatus Berkiellales</taxon>
        <taxon>Candidatus Berkiellaceae</taxon>
        <taxon>Candidatus Berkiella</taxon>
    </lineage>
</organism>
<gene>
    <name evidence="12" type="primary">bacA_1</name>
    <name evidence="13" type="ORF">HT99x_006735</name>
    <name evidence="12" type="ORF">HT99x_01767</name>
</gene>
<comment type="caution">
    <text evidence="12">The sequence shown here is derived from an EMBL/GenBank/DDBJ whole genome shotgun (WGS) entry which is preliminary data.</text>
</comment>
<feature type="transmembrane region" description="Helical" evidence="10">
    <location>
        <begin position="172"/>
        <end position="197"/>
    </location>
</feature>
<dbReference type="InterPro" id="IPR011527">
    <property type="entry name" value="ABC1_TM_dom"/>
</dbReference>
<feature type="domain" description="ABC transporter" evidence="11">
    <location>
        <begin position="365"/>
        <end position="590"/>
    </location>
</feature>
<dbReference type="InterPro" id="IPR017871">
    <property type="entry name" value="ABC_transporter-like_CS"/>
</dbReference>
<feature type="transmembrane region" description="Helical" evidence="10">
    <location>
        <begin position="143"/>
        <end position="166"/>
    </location>
</feature>
<evidence type="ECO:0000256" key="10">
    <source>
        <dbReference type="SAM" id="Phobius"/>
    </source>
</evidence>
<keyword evidence="4" id="KW-0547">Nucleotide-binding</keyword>
<name>A0A0Q9YKG3_9GAMM</name>
<evidence type="ECO:0000259" key="11">
    <source>
        <dbReference type="PROSITE" id="PS50893"/>
    </source>
</evidence>